<dbReference type="RefSeq" id="WP_218327289.1">
    <property type="nucleotide sequence ID" value="NZ_JAHUZB010000007.1"/>
</dbReference>
<dbReference type="EMBL" id="JAHUZB010000007">
    <property type="protein sequence ID" value="MBV7392077.1"/>
    <property type="molecule type" value="Genomic_DNA"/>
</dbReference>
<gene>
    <name evidence="1" type="ORF">KUA55_15450</name>
</gene>
<dbReference type="Proteomes" id="UP000774130">
    <property type="component" value="Unassembled WGS sequence"/>
</dbReference>
<reference evidence="1 2" key="1">
    <citation type="submission" date="2021-06" db="EMBL/GenBank/DDBJ databases">
        <title>Enterococcus alishanensis sp. nov., a novel lactic acid bacterium isolated from fresh coffee beans.</title>
        <authorList>
            <person name="Chen Y.-S."/>
        </authorList>
    </citation>
    <scope>NUCLEOTIDE SEQUENCE [LARGE SCALE GENOMIC DNA]</scope>
    <source>
        <strain evidence="1 2">ALS3</strain>
    </source>
</reference>
<evidence type="ECO:0000313" key="2">
    <source>
        <dbReference type="Proteomes" id="UP000774130"/>
    </source>
</evidence>
<accession>A0ABS6TGV8</accession>
<evidence type="ECO:0000313" key="1">
    <source>
        <dbReference type="EMBL" id="MBV7392077.1"/>
    </source>
</evidence>
<sequence length="64" mass="7314">MKLSQKLAQKIAHKNYYVFVFSDKIAATENLKPVLNREEAFLKGEVQQSIVIIVKKEGIVFGDF</sequence>
<proteinExistence type="predicted"/>
<keyword evidence="2" id="KW-1185">Reference proteome</keyword>
<protein>
    <submittedName>
        <fullName evidence="1">Uncharacterized protein</fullName>
    </submittedName>
</protein>
<name>A0ABS6TGV8_9ENTE</name>
<comment type="caution">
    <text evidence="1">The sequence shown here is derived from an EMBL/GenBank/DDBJ whole genome shotgun (WGS) entry which is preliminary data.</text>
</comment>
<organism evidence="1 2">
    <name type="scientific">Enterococcus alishanensis</name>
    <dbReference type="NCBI Taxonomy" id="1303817"/>
    <lineage>
        <taxon>Bacteria</taxon>
        <taxon>Bacillati</taxon>
        <taxon>Bacillota</taxon>
        <taxon>Bacilli</taxon>
        <taxon>Lactobacillales</taxon>
        <taxon>Enterococcaceae</taxon>
        <taxon>Enterococcus</taxon>
    </lineage>
</organism>